<dbReference type="EMBL" id="JAHTGR010000001">
    <property type="protein sequence ID" value="MBV6319523.1"/>
    <property type="molecule type" value="Genomic_DNA"/>
</dbReference>
<dbReference type="Pfam" id="PF01965">
    <property type="entry name" value="DJ-1_PfpI"/>
    <property type="match status" value="1"/>
</dbReference>
<keyword evidence="6" id="KW-1185">Reference proteome</keyword>
<accession>A0AA41H9B3</accession>
<keyword evidence="1" id="KW-0732">Signal</keyword>
<gene>
    <name evidence="3" type="ORF">KVP70_01135</name>
    <name evidence="4" type="ORF">L1274_000352</name>
</gene>
<dbReference type="EMBL" id="JALJZU010000001">
    <property type="protein sequence ID" value="MCP2006664.1"/>
    <property type="molecule type" value="Genomic_DNA"/>
</dbReference>
<dbReference type="PANTHER" id="PTHR43130:SF3">
    <property type="entry name" value="HTH-TYPE TRANSCRIPTIONAL REGULATOR RV1931C"/>
    <property type="match status" value="1"/>
</dbReference>
<feature type="signal peptide" evidence="1">
    <location>
        <begin position="1"/>
        <end position="26"/>
    </location>
</feature>
<dbReference type="Proteomes" id="UP001162889">
    <property type="component" value="Unassembled WGS sequence"/>
</dbReference>
<dbReference type="GO" id="GO:0006508">
    <property type="term" value="P:proteolysis"/>
    <property type="evidence" value="ECO:0007669"/>
    <property type="project" value="UniProtKB-KW"/>
</dbReference>
<reference evidence="3" key="1">
    <citation type="submission" date="2021-07" db="EMBL/GenBank/DDBJ databases">
        <title>Characterization of violacein-producing bacteria and related species.</title>
        <authorList>
            <person name="Wilson H.S."/>
            <person name="De Leon M.E."/>
        </authorList>
    </citation>
    <scope>NUCLEOTIDE SEQUENCE</scope>
    <source>
        <strain evidence="3">HSC-15S17</strain>
    </source>
</reference>
<feature type="domain" description="DJ-1/PfpI" evidence="2">
    <location>
        <begin position="76"/>
        <end position="230"/>
    </location>
</feature>
<dbReference type="CDD" id="cd03139">
    <property type="entry name" value="GATase1_PfpI_2"/>
    <property type="match status" value="1"/>
</dbReference>
<dbReference type="InterPro" id="IPR002818">
    <property type="entry name" value="DJ-1/PfpI"/>
</dbReference>
<organism evidence="3 5">
    <name type="scientific">Duganella violaceipulchra</name>
    <dbReference type="NCBI Taxonomy" id="2849652"/>
    <lineage>
        <taxon>Bacteria</taxon>
        <taxon>Pseudomonadati</taxon>
        <taxon>Pseudomonadota</taxon>
        <taxon>Betaproteobacteria</taxon>
        <taxon>Burkholderiales</taxon>
        <taxon>Oxalobacteraceae</taxon>
        <taxon>Telluria group</taxon>
        <taxon>Duganella</taxon>
    </lineage>
</organism>
<dbReference type="AlphaFoldDB" id="A0AA41H9B3"/>
<feature type="chain" id="PRO_5041413015" evidence="1">
    <location>
        <begin position="27"/>
        <end position="373"/>
    </location>
</feature>
<dbReference type="GO" id="GO:0006355">
    <property type="term" value="P:regulation of DNA-templated transcription"/>
    <property type="evidence" value="ECO:0007669"/>
    <property type="project" value="TreeGrafter"/>
</dbReference>
<evidence type="ECO:0000313" key="3">
    <source>
        <dbReference type="EMBL" id="MBV6319523.1"/>
    </source>
</evidence>
<dbReference type="Proteomes" id="UP001155901">
    <property type="component" value="Unassembled WGS sequence"/>
</dbReference>
<evidence type="ECO:0000313" key="6">
    <source>
        <dbReference type="Proteomes" id="UP001162889"/>
    </source>
</evidence>
<dbReference type="InterPro" id="IPR052158">
    <property type="entry name" value="INH-QAR"/>
</dbReference>
<evidence type="ECO:0000313" key="5">
    <source>
        <dbReference type="Proteomes" id="UP001155901"/>
    </source>
</evidence>
<keyword evidence="4" id="KW-0645">Protease</keyword>
<protein>
    <submittedName>
        <fullName evidence="3">DJ-1/PfpI family protein</fullName>
    </submittedName>
    <submittedName>
        <fullName evidence="4">Intracellular protease/amidase</fullName>
    </submittedName>
</protein>
<keyword evidence="4" id="KW-0378">Hydrolase</keyword>
<evidence type="ECO:0000256" key="1">
    <source>
        <dbReference type="SAM" id="SignalP"/>
    </source>
</evidence>
<name>A0AA41H9B3_9BURK</name>
<proteinExistence type="predicted"/>
<reference evidence="4" key="2">
    <citation type="submission" date="2022-03" db="EMBL/GenBank/DDBJ databases">
        <title>Genome Encyclopedia of Bacteria and Archaea VI: Functional Genomics of Type Strains.</title>
        <authorList>
            <person name="Whitman W."/>
        </authorList>
    </citation>
    <scope>NUCLEOTIDE SEQUENCE</scope>
    <source>
        <strain evidence="4">HSC-15S17</strain>
    </source>
</reference>
<evidence type="ECO:0000259" key="2">
    <source>
        <dbReference type="Pfam" id="PF01965"/>
    </source>
</evidence>
<sequence length="373" mass="39790">MNHLPMASMMTMAALALCAAMTPAGAADMAAQKKPVYVCQMASHAHMAGQPVAEYDKPGICPTDGMELIDKSQRLRVAVLIFNGVQDIDYSGPMEVFGQSGATIFTVAGSTNSVQSAWGLKMTPDYDIEHAPQADIVVVPGGDVRSVIRNPKALDWIRARAVDSRAVLSVCTGAFIMGKAGLLDGQSATTIVGATEQLATMFPRAKVVSDRRYVDNGKIVTTGGLSSGIDGALHMVYRELGPLRAESVARGMEYEWREEGKLAFGQLAAYQMPDVAEFVPKGAMWERLTDTGDVSQWEVGGRIELAAGPSDFLDQSATKMRAAGWLDLPAAGKLGRGFTKTSKGRTWQVAMAIQNADGPAVYKLTIKIKQVGA</sequence>
<dbReference type="RefSeq" id="WP_217940186.1">
    <property type="nucleotide sequence ID" value="NZ_JAHTGR010000001.1"/>
</dbReference>
<evidence type="ECO:0000313" key="4">
    <source>
        <dbReference type="EMBL" id="MCP2006664.1"/>
    </source>
</evidence>
<dbReference type="GO" id="GO:0008233">
    <property type="term" value="F:peptidase activity"/>
    <property type="evidence" value="ECO:0007669"/>
    <property type="project" value="UniProtKB-KW"/>
</dbReference>
<dbReference type="PANTHER" id="PTHR43130">
    <property type="entry name" value="ARAC-FAMILY TRANSCRIPTIONAL REGULATOR"/>
    <property type="match status" value="1"/>
</dbReference>
<comment type="caution">
    <text evidence="3">The sequence shown here is derived from an EMBL/GenBank/DDBJ whole genome shotgun (WGS) entry which is preliminary data.</text>
</comment>